<dbReference type="AlphaFoldDB" id="A0A2Z6QHG1"/>
<evidence type="ECO:0000313" key="4">
    <source>
        <dbReference type="Proteomes" id="UP000247702"/>
    </source>
</evidence>
<dbReference type="Proteomes" id="UP000615446">
    <property type="component" value="Unassembled WGS sequence"/>
</dbReference>
<gene>
    <name evidence="3" type="ORF">RCL2_000816700</name>
    <name evidence="2" type="ORF">RclHR1_01570017</name>
</gene>
<feature type="region of interest" description="Disordered" evidence="1">
    <location>
        <begin position="55"/>
        <end position="83"/>
    </location>
</feature>
<evidence type="ECO:0000313" key="3">
    <source>
        <dbReference type="EMBL" id="GES80906.1"/>
    </source>
</evidence>
<name>A0A2Z6QHG1_9GLOM</name>
<evidence type="ECO:0000313" key="2">
    <source>
        <dbReference type="EMBL" id="GBB89045.1"/>
    </source>
</evidence>
<accession>A0A2Z6QHG1</accession>
<comment type="caution">
    <text evidence="2">The sequence shown here is derived from an EMBL/GenBank/DDBJ whole genome shotgun (WGS) entry which is preliminary data.</text>
</comment>
<reference evidence="2 4" key="1">
    <citation type="submission" date="2017-11" db="EMBL/GenBank/DDBJ databases">
        <title>The genome of Rhizophagus clarus HR1 reveals common genetic basis of auxotrophy among arbuscular mycorrhizal fungi.</title>
        <authorList>
            <person name="Kobayashi Y."/>
        </authorList>
    </citation>
    <scope>NUCLEOTIDE SEQUENCE [LARGE SCALE GENOMIC DNA]</scope>
    <source>
        <strain evidence="2 4">HR1</strain>
    </source>
</reference>
<proteinExistence type="predicted"/>
<protein>
    <submittedName>
        <fullName evidence="2">Uncharacterized protein</fullName>
    </submittedName>
</protein>
<dbReference type="EMBL" id="BEXD01000635">
    <property type="protein sequence ID" value="GBB89045.1"/>
    <property type="molecule type" value="Genomic_DNA"/>
</dbReference>
<dbReference type="EMBL" id="BLAL01000053">
    <property type="protein sequence ID" value="GES80906.1"/>
    <property type="molecule type" value="Genomic_DNA"/>
</dbReference>
<sequence length="130" mass="15009">MTCFFDNITRNYWKICQSGKAQRNHQKAEKIFTHLSRKNKKASDASHVRTYAISPDPSADFQRTGIPTHSTNPERHHLHAQHPTTCTPDLPMWPNVGSNYLHGNSWITYINDDFTSPPALYNYCRSYLPC</sequence>
<evidence type="ECO:0000256" key="1">
    <source>
        <dbReference type="SAM" id="MobiDB-lite"/>
    </source>
</evidence>
<organism evidence="2 4">
    <name type="scientific">Rhizophagus clarus</name>
    <dbReference type="NCBI Taxonomy" id="94130"/>
    <lineage>
        <taxon>Eukaryota</taxon>
        <taxon>Fungi</taxon>
        <taxon>Fungi incertae sedis</taxon>
        <taxon>Mucoromycota</taxon>
        <taxon>Glomeromycotina</taxon>
        <taxon>Glomeromycetes</taxon>
        <taxon>Glomerales</taxon>
        <taxon>Glomeraceae</taxon>
        <taxon>Rhizophagus</taxon>
    </lineage>
</organism>
<dbReference type="Proteomes" id="UP000247702">
    <property type="component" value="Unassembled WGS sequence"/>
</dbReference>
<keyword evidence="4" id="KW-1185">Reference proteome</keyword>
<reference evidence="3" key="2">
    <citation type="submission" date="2019-10" db="EMBL/GenBank/DDBJ databases">
        <title>Conservation and host-specific expression of non-tandemly repeated heterogenous ribosome RNA gene in arbuscular mycorrhizal fungi.</title>
        <authorList>
            <person name="Maeda T."/>
            <person name="Kobayashi Y."/>
            <person name="Nakagawa T."/>
            <person name="Ezawa T."/>
            <person name="Yamaguchi K."/>
            <person name="Bino T."/>
            <person name="Nishimoto Y."/>
            <person name="Shigenobu S."/>
            <person name="Kawaguchi M."/>
        </authorList>
    </citation>
    <scope>NUCLEOTIDE SEQUENCE</scope>
    <source>
        <strain evidence="3">HR1</strain>
    </source>
</reference>